<dbReference type="InterPro" id="IPR021866">
    <property type="entry name" value="SpoIIAA-like"/>
</dbReference>
<proteinExistence type="predicted"/>
<protein>
    <recommendedName>
        <fullName evidence="2">STAS/SEC14 domain-containing protein</fullName>
    </recommendedName>
</protein>
<dbReference type="SUPFAM" id="SSF52091">
    <property type="entry name" value="SpoIIaa-like"/>
    <property type="match status" value="1"/>
</dbReference>
<dbReference type="InterPro" id="IPR038396">
    <property type="entry name" value="SpoIIAA-like_sf"/>
</dbReference>
<dbReference type="Gene3D" id="3.40.50.10600">
    <property type="entry name" value="SpoIIaa-like domains"/>
    <property type="match status" value="1"/>
</dbReference>
<sequence>GVKIEMRPDNIVELYYHRANYSEEENITETKWIKNTLDDITKKYPQLDLYVLADLTKPGNAELVADESMNLYIKMIKNKQLKKIATFGQTHWFAILLNIIAKLSRTLNKLKYFDDRQKAINWLKRAMKNEK</sequence>
<dbReference type="AlphaFoldDB" id="L8AXY4"/>
<name>L8AXY4_9ZZZZ</name>
<organism evidence="1">
    <name type="scientific">uncultured microorganism</name>
    <dbReference type="NCBI Taxonomy" id="358574"/>
    <lineage>
        <taxon>unclassified sequences</taxon>
        <taxon>environmental samples</taxon>
    </lineage>
</organism>
<accession>L8AXY4</accession>
<dbReference type="Pfam" id="PF11964">
    <property type="entry name" value="SpoIIAA-like"/>
    <property type="match status" value="1"/>
</dbReference>
<dbReference type="EMBL" id="AB372148">
    <property type="protein sequence ID" value="BAM75684.1"/>
    <property type="molecule type" value="Genomic_DNA"/>
</dbReference>
<evidence type="ECO:0000313" key="1">
    <source>
        <dbReference type="EMBL" id="BAM75684.1"/>
    </source>
</evidence>
<feature type="non-terminal residue" evidence="1">
    <location>
        <position position="1"/>
    </location>
</feature>
<evidence type="ECO:0008006" key="2">
    <source>
        <dbReference type="Google" id="ProtNLM"/>
    </source>
</evidence>
<dbReference type="InterPro" id="IPR036513">
    <property type="entry name" value="STAS_dom_sf"/>
</dbReference>
<reference evidence="1" key="1">
    <citation type="submission" date="2007-12" db="EMBL/GenBank/DDBJ databases">
        <title>Phylogenetic prediction and protein expressional analysis in the genetic information detected from deep-sea hydrothermal vent in Suiyo seamount.</title>
        <authorList>
            <person name="Sasaki M."/>
            <person name="Tsujimura M."/>
            <person name="Zhang Z."/>
            <person name="Akutsu J."/>
            <person name="Tajima H."/>
            <person name="Kawarabayasi Y."/>
        </authorList>
    </citation>
    <scope>NUCLEOTIDE SEQUENCE</scope>
</reference>